<dbReference type="AlphaFoldDB" id="A0A645C9D5"/>
<gene>
    <name evidence="1" type="ORF">SDC9_119247</name>
</gene>
<accession>A0A645C9D5</accession>
<reference evidence="1" key="1">
    <citation type="submission" date="2019-08" db="EMBL/GenBank/DDBJ databases">
        <authorList>
            <person name="Kucharzyk K."/>
            <person name="Murdoch R.W."/>
            <person name="Higgins S."/>
            <person name="Loffler F."/>
        </authorList>
    </citation>
    <scope>NUCLEOTIDE SEQUENCE</scope>
</reference>
<dbReference type="Pfam" id="PF07642">
    <property type="entry name" value="BBP2"/>
    <property type="match status" value="1"/>
</dbReference>
<evidence type="ECO:0000313" key="1">
    <source>
        <dbReference type="EMBL" id="MPM72274.1"/>
    </source>
</evidence>
<name>A0A645C9D5_9ZZZZ</name>
<sequence>MYKRLFFSSFWLFLSFSGSLLLAQNQENPLSIKGYTEIYYSYDFAEPANHIKQPFLYNYNRHNTFNLNLGMLKVAYNTDVVRGNLAIMAGTYANDNMSAETGTLKHLFEANVGVKVSKRKSIWIDAGILPSHIGWESPIGKEYPTLTRSITAENTPAFETGLRLSYLSTDERWYISALLLNGWQRIERPKDNNALAFGHQITFMPTPSITLNSSSFIGNDSPSTEKKMRCFHDLYGIFQINDTFALTAGLDVGAEEKGNGERSYNVWYSPVVILSIKLSSGYHLGLRGEYYSDENGVMLANGAKIFGYSFNLDKHIADNVIWRSEVRGFHADKDLFAWKNKPVSNNVSITTSLAISF</sequence>
<dbReference type="InterPro" id="IPR011486">
    <property type="entry name" value="BBP2"/>
</dbReference>
<proteinExistence type="predicted"/>
<organism evidence="1">
    <name type="scientific">bioreactor metagenome</name>
    <dbReference type="NCBI Taxonomy" id="1076179"/>
    <lineage>
        <taxon>unclassified sequences</taxon>
        <taxon>metagenomes</taxon>
        <taxon>ecological metagenomes</taxon>
    </lineage>
</organism>
<comment type="caution">
    <text evidence="1">The sequence shown here is derived from an EMBL/GenBank/DDBJ whole genome shotgun (WGS) entry which is preliminary data.</text>
</comment>
<protein>
    <recommendedName>
        <fullName evidence="2">Outer membrane protein beta-barrel domain-containing protein</fullName>
    </recommendedName>
</protein>
<evidence type="ECO:0008006" key="2">
    <source>
        <dbReference type="Google" id="ProtNLM"/>
    </source>
</evidence>
<dbReference type="EMBL" id="VSSQ01024646">
    <property type="protein sequence ID" value="MPM72274.1"/>
    <property type="molecule type" value="Genomic_DNA"/>
</dbReference>